<accession>A0A8J3N2S0</accession>
<evidence type="ECO:0008006" key="4">
    <source>
        <dbReference type="Google" id="ProtNLM"/>
    </source>
</evidence>
<proteinExistence type="predicted"/>
<reference evidence="2" key="1">
    <citation type="submission" date="2020-10" db="EMBL/GenBank/DDBJ databases">
        <title>Taxonomic study of unclassified bacteria belonging to the class Ktedonobacteria.</title>
        <authorList>
            <person name="Yabe S."/>
            <person name="Wang C.M."/>
            <person name="Zheng Y."/>
            <person name="Sakai Y."/>
            <person name="Cavaletti L."/>
            <person name="Monciardini P."/>
            <person name="Donadio S."/>
        </authorList>
    </citation>
    <scope>NUCLEOTIDE SEQUENCE</scope>
    <source>
        <strain evidence="2">ID150040</strain>
    </source>
</reference>
<sequence length="323" mass="36562">MILPLNVYMVIFWALAVFFGEWMILHYLHRRAISQFVVLTSTCRAFLQGDKKQRVIVQGSNEVQALARVINELMDLQQNVAPPQKNVAAEQDIDIDIARIHRQLRQLVNELYPALEGDLRVQAVLSEGLVGDVADFCNTLVEKMVQFTRWTLYASEQTLTNSRLLLERSVTLAKATEAEMITLSQVTRSTEQIVSSIQRMGSTLQLGLDAIRETAGCLQHVTVSQTEQRLQPAPLQSSGVEHPVRLLEDVVRLIPETVHVAEIMMNDLYTLVQQMHQSGTAILQTTEQTEFMVNLAEEWQNLVRGVQLPEEETASVESSRWIL</sequence>
<evidence type="ECO:0000256" key="1">
    <source>
        <dbReference type="SAM" id="Phobius"/>
    </source>
</evidence>
<keyword evidence="1" id="KW-1133">Transmembrane helix</keyword>
<keyword evidence="1" id="KW-0472">Membrane</keyword>
<keyword evidence="1" id="KW-0812">Transmembrane</keyword>
<protein>
    <recommendedName>
        <fullName evidence="4">Methyl-accepting chemotaxis protein</fullName>
    </recommendedName>
</protein>
<dbReference type="RefSeq" id="WP_220207016.1">
    <property type="nucleotide sequence ID" value="NZ_BNJK01000001.1"/>
</dbReference>
<comment type="caution">
    <text evidence="2">The sequence shown here is derived from an EMBL/GenBank/DDBJ whole genome shotgun (WGS) entry which is preliminary data.</text>
</comment>
<dbReference type="Gene3D" id="1.10.287.950">
    <property type="entry name" value="Methyl-accepting chemotaxis protein"/>
    <property type="match status" value="1"/>
</dbReference>
<name>A0A8J3N2S0_9CHLR</name>
<keyword evidence="3" id="KW-1185">Reference proteome</keyword>
<feature type="transmembrane region" description="Helical" evidence="1">
    <location>
        <begin position="6"/>
        <end position="25"/>
    </location>
</feature>
<evidence type="ECO:0000313" key="3">
    <source>
        <dbReference type="Proteomes" id="UP000597444"/>
    </source>
</evidence>
<dbReference type="Proteomes" id="UP000597444">
    <property type="component" value="Unassembled WGS sequence"/>
</dbReference>
<dbReference type="EMBL" id="BNJK01000001">
    <property type="protein sequence ID" value="GHO96384.1"/>
    <property type="molecule type" value="Genomic_DNA"/>
</dbReference>
<evidence type="ECO:0000313" key="2">
    <source>
        <dbReference type="EMBL" id="GHO96384.1"/>
    </source>
</evidence>
<gene>
    <name evidence="2" type="ORF">KSF_064320</name>
</gene>
<organism evidence="2 3">
    <name type="scientific">Reticulibacter mediterranei</name>
    <dbReference type="NCBI Taxonomy" id="2778369"/>
    <lineage>
        <taxon>Bacteria</taxon>
        <taxon>Bacillati</taxon>
        <taxon>Chloroflexota</taxon>
        <taxon>Ktedonobacteria</taxon>
        <taxon>Ktedonobacterales</taxon>
        <taxon>Reticulibacteraceae</taxon>
        <taxon>Reticulibacter</taxon>
    </lineage>
</organism>
<dbReference type="AlphaFoldDB" id="A0A8J3N2S0"/>